<keyword evidence="14" id="KW-1185">Reference proteome</keyword>
<dbReference type="GO" id="GO:0022904">
    <property type="term" value="P:respiratory electron transport chain"/>
    <property type="evidence" value="ECO:0007669"/>
    <property type="project" value="InterPro"/>
</dbReference>
<name>A0A8E3MHI7_9PAST</name>
<dbReference type="SUPFAM" id="SSF81342">
    <property type="entry name" value="Transmembrane di-heme cytochromes"/>
    <property type="match status" value="1"/>
</dbReference>
<sequence length="177" mass="20631">MSTRYPKVQIYFHWLSLFLILLTYLSINLKGLGGIEWRNMMRQTHFTLGVLVWIVVFARIGIRHALWKKRPEIIPPLSKWQEKLSHYLHILLYIIFLALPVLGVLTVLNRGGDWTFFGIPLVDAFPRSVWGGRFKDAHETLATLGYILIAVHAIASLYHHYILKDNTLIRMMPPKNK</sequence>
<dbReference type="Pfam" id="PF01292">
    <property type="entry name" value="Ni_hydr_CYTB"/>
    <property type="match status" value="1"/>
</dbReference>
<dbReference type="RefSeq" id="WP_261920181.1">
    <property type="nucleotide sequence ID" value="NZ_CP022010.1"/>
</dbReference>
<dbReference type="EMBL" id="CP022011">
    <property type="protein sequence ID" value="QDJ15309.1"/>
    <property type="molecule type" value="Genomic_DNA"/>
</dbReference>
<keyword evidence="5" id="KW-0349">Heme</keyword>
<keyword evidence="10" id="KW-0408">Iron</keyword>
<evidence type="ECO:0000256" key="6">
    <source>
        <dbReference type="ARBA" id="ARBA00022692"/>
    </source>
</evidence>
<reference evidence="13" key="1">
    <citation type="submission" date="2017-06" db="EMBL/GenBank/DDBJ databases">
        <title>Genome sequencing of pathogenic and non-pathogenic strains within Bisgaard taxon 40.</title>
        <authorList>
            <person name="Ladner J.T."/>
            <person name="Lovett S.P."/>
            <person name="Koroleva G."/>
            <person name="Lorch J.M."/>
        </authorList>
    </citation>
    <scope>NUCLEOTIDE SEQUENCE</scope>
    <source>
        <strain evidence="13">27576-1-I1</strain>
    </source>
</reference>
<dbReference type="PANTHER" id="PTHR30529">
    <property type="entry name" value="CYTOCHROME B561"/>
    <property type="match status" value="1"/>
</dbReference>
<evidence type="ECO:0000256" key="8">
    <source>
        <dbReference type="ARBA" id="ARBA00022982"/>
    </source>
</evidence>
<evidence type="ECO:0000256" key="1">
    <source>
        <dbReference type="ARBA" id="ARBA00001970"/>
    </source>
</evidence>
<keyword evidence="9" id="KW-1133">Transmembrane helix</keyword>
<keyword evidence="3" id="KW-0813">Transport</keyword>
<evidence type="ECO:0000313" key="14">
    <source>
        <dbReference type="Proteomes" id="UP000955338"/>
    </source>
</evidence>
<dbReference type="GO" id="GO:0046872">
    <property type="term" value="F:metal ion binding"/>
    <property type="evidence" value="ECO:0007669"/>
    <property type="project" value="UniProtKB-KW"/>
</dbReference>
<evidence type="ECO:0000256" key="11">
    <source>
        <dbReference type="ARBA" id="ARBA00023136"/>
    </source>
</evidence>
<evidence type="ECO:0000256" key="3">
    <source>
        <dbReference type="ARBA" id="ARBA00022448"/>
    </source>
</evidence>
<dbReference type="GO" id="GO:0020037">
    <property type="term" value="F:heme binding"/>
    <property type="evidence" value="ECO:0007669"/>
    <property type="project" value="TreeGrafter"/>
</dbReference>
<evidence type="ECO:0000256" key="7">
    <source>
        <dbReference type="ARBA" id="ARBA00022723"/>
    </source>
</evidence>
<dbReference type="GO" id="GO:0009055">
    <property type="term" value="F:electron transfer activity"/>
    <property type="evidence" value="ECO:0007669"/>
    <property type="project" value="InterPro"/>
</dbReference>
<comment type="subcellular location">
    <subcellularLocation>
        <location evidence="2">Cell membrane</location>
        <topology evidence="2">Multi-pass membrane protein</topology>
    </subcellularLocation>
</comment>
<evidence type="ECO:0000256" key="12">
    <source>
        <dbReference type="ARBA" id="ARBA00037975"/>
    </source>
</evidence>
<keyword evidence="8" id="KW-0249">Electron transport</keyword>
<dbReference type="GO" id="GO:0005886">
    <property type="term" value="C:plasma membrane"/>
    <property type="evidence" value="ECO:0007669"/>
    <property type="project" value="UniProtKB-SubCell"/>
</dbReference>
<evidence type="ECO:0000256" key="10">
    <source>
        <dbReference type="ARBA" id="ARBA00023004"/>
    </source>
</evidence>
<protein>
    <submittedName>
        <fullName evidence="13">Cytochrome B</fullName>
    </submittedName>
</protein>
<comment type="cofactor">
    <cofactor evidence="1">
        <name>heme b</name>
        <dbReference type="ChEBI" id="CHEBI:60344"/>
    </cofactor>
</comment>
<evidence type="ECO:0000313" key="13">
    <source>
        <dbReference type="EMBL" id="QDJ15309.1"/>
    </source>
</evidence>
<evidence type="ECO:0000256" key="9">
    <source>
        <dbReference type="ARBA" id="ARBA00022989"/>
    </source>
</evidence>
<dbReference type="InterPro" id="IPR016174">
    <property type="entry name" value="Di-haem_cyt_TM"/>
</dbReference>
<accession>A0A8E3MHI7</accession>
<comment type="similarity">
    <text evidence="12">Belongs to the cytochrome b561 family.</text>
</comment>
<dbReference type="AlphaFoldDB" id="A0A8E3MHI7"/>
<keyword evidence="7" id="KW-0479">Metal-binding</keyword>
<gene>
    <name evidence="13" type="ORF">CEP48_07690</name>
</gene>
<dbReference type="InterPro" id="IPR052168">
    <property type="entry name" value="Cytochrome_b561_oxidase"/>
</dbReference>
<evidence type="ECO:0000256" key="2">
    <source>
        <dbReference type="ARBA" id="ARBA00004651"/>
    </source>
</evidence>
<evidence type="ECO:0000256" key="5">
    <source>
        <dbReference type="ARBA" id="ARBA00022617"/>
    </source>
</evidence>
<proteinExistence type="inferred from homology"/>
<dbReference type="PANTHER" id="PTHR30529:SF3">
    <property type="entry name" value="CYTOCHROME B561 HOMOLOG 1"/>
    <property type="match status" value="1"/>
</dbReference>
<dbReference type="InterPro" id="IPR011577">
    <property type="entry name" value="Cyt_b561_bac/Ni-Hgenase"/>
</dbReference>
<dbReference type="Proteomes" id="UP000955338">
    <property type="component" value="Chromosome"/>
</dbReference>
<organism evidence="13 14">
    <name type="scientific">Mergibacter septicus</name>
    <dbReference type="NCBI Taxonomy" id="221402"/>
    <lineage>
        <taxon>Bacteria</taxon>
        <taxon>Pseudomonadati</taxon>
        <taxon>Pseudomonadota</taxon>
        <taxon>Gammaproteobacteria</taxon>
        <taxon>Pasteurellales</taxon>
        <taxon>Pasteurellaceae</taxon>
        <taxon>Mergibacter</taxon>
    </lineage>
</organism>
<keyword evidence="6" id="KW-0812">Transmembrane</keyword>
<evidence type="ECO:0000256" key="4">
    <source>
        <dbReference type="ARBA" id="ARBA00022475"/>
    </source>
</evidence>
<keyword evidence="11" id="KW-0472">Membrane</keyword>
<keyword evidence="4" id="KW-1003">Cell membrane</keyword>